<evidence type="ECO:0000313" key="2">
    <source>
        <dbReference type="EMBL" id="QHS94241.1"/>
    </source>
</evidence>
<evidence type="ECO:0000256" key="1">
    <source>
        <dbReference type="SAM" id="Phobius"/>
    </source>
</evidence>
<organism evidence="2">
    <name type="scientific">viral metagenome</name>
    <dbReference type="NCBI Taxonomy" id="1070528"/>
    <lineage>
        <taxon>unclassified sequences</taxon>
        <taxon>metagenomes</taxon>
        <taxon>organismal metagenomes</taxon>
    </lineage>
</organism>
<dbReference type="EMBL" id="MN739218">
    <property type="protein sequence ID" value="QHS94241.1"/>
    <property type="molecule type" value="Genomic_DNA"/>
</dbReference>
<keyword evidence="1" id="KW-1133">Transmembrane helix</keyword>
<reference evidence="2" key="1">
    <citation type="journal article" date="2020" name="Nature">
        <title>Giant virus diversity and host interactions through global metagenomics.</title>
        <authorList>
            <person name="Schulz F."/>
            <person name="Roux S."/>
            <person name="Paez-Espino D."/>
            <person name="Jungbluth S."/>
            <person name="Walsh D.A."/>
            <person name="Denef V.J."/>
            <person name="McMahon K.D."/>
            <person name="Konstantinidis K.T."/>
            <person name="Eloe-Fadrosh E.A."/>
            <person name="Kyrpides N.C."/>
            <person name="Woyke T."/>
        </authorList>
    </citation>
    <scope>NUCLEOTIDE SEQUENCE</scope>
    <source>
        <strain evidence="2">GVMAG-M-3300018416-26</strain>
    </source>
</reference>
<dbReference type="AlphaFoldDB" id="A0A6C0BR25"/>
<proteinExistence type="predicted"/>
<accession>A0A6C0BR25</accession>
<protein>
    <submittedName>
        <fullName evidence="2">Uncharacterized protein</fullName>
    </submittedName>
</protein>
<keyword evidence="1" id="KW-0812">Transmembrane</keyword>
<sequence length="63" mass="7338">MVGVLSNEVTIAFFTFMSIRYYLPNFILEKPTTLWAAFILSSCYALSIYIRKHHKLISEFIGM</sequence>
<name>A0A6C0BR25_9ZZZZ</name>
<keyword evidence="1" id="KW-0472">Membrane</keyword>
<feature type="transmembrane region" description="Helical" evidence="1">
    <location>
        <begin position="32"/>
        <end position="50"/>
    </location>
</feature>